<name>A0A812TV24_SYMPI</name>
<reference evidence="2" key="1">
    <citation type="submission" date="2021-02" db="EMBL/GenBank/DDBJ databases">
        <authorList>
            <person name="Dougan E. K."/>
            <person name="Rhodes N."/>
            <person name="Thang M."/>
            <person name="Chan C."/>
        </authorList>
    </citation>
    <scope>NUCLEOTIDE SEQUENCE</scope>
</reference>
<sequence length="115" mass="13325">MATGMNCEKGYILMIMIVSVGVFNLIMAIFIDNVTGSQQARRNRELADTAERVRVTIKEHVARFLGKDIRNRRTFIHGDMTKRADLLDEQLTAEEVVIHRESFQRWLQDPEFTEA</sequence>
<evidence type="ECO:0008006" key="4">
    <source>
        <dbReference type="Google" id="ProtNLM"/>
    </source>
</evidence>
<comment type="caution">
    <text evidence="2">The sequence shown here is derived from an EMBL/GenBank/DDBJ whole genome shotgun (WGS) entry which is preliminary data.</text>
</comment>
<dbReference type="Proteomes" id="UP000649617">
    <property type="component" value="Unassembled WGS sequence"/>
</dbReference>
<protein>
    <recommendedName>
        <fullName evidence="4">Ion transport domain-containing protein</fullName>
    </recommendedName>
</protein>
<evidence type="ECO:0000313" key="2">
    <source>
        <dbReference type="EMBL" id="CAE7542248.1"/>
    </source>
</evidence>
<gene>
    <name evidence="2" type="ORF">SPIL2461_LOCUS14362</name>
</gene>
<accession>A0A812TV24</accession>
<keyword evidence="1" id="KW-0472">Membrane</keyword>
<dbReference type="EMBL" id="CAJNIZ010033068">
    <property type="protein sequence ID" value="CAE7542248.1"/>
    <property type="molecule type" value="Genomic_DNA"/>
</dbReference>
<dbReference type="OrthoDB" id="430802at2759"/>
<keyword evidence="1" id="KW-1133">Transmembrane helix</keyword>
<feature type="non-terminal residue" evidence="2">
    <location>
        <position position="115"/>
    </location>
</feature>
<dbReference type="AlphaFoldDB" id="A0A812TV24"/>
<proteinExistence type="predicted"/>
<feature type="transmembrane region" description="Helical" evidence="1">
    <location>
        <begin position="12"/>
        <end position="34"/>
    </location>
</feature>
<keyword evidence="1" id="KW-0812">Transmembrane</keyword>
<evidence type="ECO:0000313" key="3">
    <source>
        <dbReference type="Proteomes" id="UP000649617"/>
    </source>
</evidence>
<keyword evidence="3" id="KW-1185">Reference proteome</keyword>
<evidence type="ECO:0000256" key="1">
    <source>
        <dbReference type="SAM" id="Phobius"/>
    </source>
</evidence>
<organism evidence="2 3">
    <name type="scientific">Symbiodinium pilosum</name>
    <name type="common">Dinoflagellate</name>
    <dbReference type="NCBI Taxonomy" id="2952"/>
    <lineage>
        <taxon>Eukaryota</taxon>
        <taxon>Sar</taxon>
        <taxon>Alveolata</taxon>
        <taxon>Dinophyceae</taxon>
        <taxon>Suessiales</taxon>
        <taxon>Symbiodiniaceae</taxon>
        <taxon>Symbiodinium</taxon>
    </lineage>
</organism>